<evidence type="ECO:0000256" key="1">
    <source>
        <dbReference type="SAM" id="MobiDB-lite"/>
    </source>
</evidence>
<accession>A0A239A7I0</accession>
<evidence type="ECO:0000313" key="2">
    <source>
        <dbReference type="EMBL" id="SNR91595.1"/>
    </source>
</evidence>
<sequence length="276" mass="28748">MSGGSNGAGCAQHADGVITGGSHSGPTADCYFARADLEVAVRATAPTSGGITSTNATVEEAPCHCFSEGAVRLTGIFELSGTATGLELAGCGLHHVRIEPAHVQLAPEGSSVAAWQDANRSAEERKPFSPRRARVAGPCQRARSGIQCGCRVHAIATHAAGEPRVGGACPGDRTLRGSPVATPSCADDLAHGVAEGHIRNRVAEARLGIDGRLLADAPRRSGVDGDLHRRRTAHSERDANRWIRGLSAALYECSGGELMRRRSAVKRVSEPLSERG</sequence>
<dbReference type="AlphaFoldDB" id="A0A239A7I0"/>
<evidence type="ECO:0000313" key="3">
    <source>
        <dbReference type="Proteomes" id="UP000198348"/>
    </source>
</evidence>
<protein>
    <submittedName>
        <fullName evidence="2">Uncharacterized protein</fullName>
    </submittedName>
</protein>
<dbReference type="Proteomes" id="UP000198348">
    <property type="component" value="Unassembled WGS sequence"/>
</dbReference>
<keyword evidence="3" id="KW-1185">Reference proteome</keyword>
<proteinExistence type="predicted"/>
<feature type="region of interest" description="Disordered" evidence="1">
    <location>
        <begin position="116"/>
        <end position="136"/>
    </location>
</feature>
<reference evidence="2 3" key="1">
    <citation type="submission" date="2017-06" db="EMBL/GenBank/DDBJ databases">
        <authorList>
            <person name="Kim H.J."/>
            <person name="Triplett B.A."/>
        </authorList>
    </citation>
    <scope>NUCLEOTIDE SEQUENCE [LARGE SCALE GENOMIC DNA]</scope>
    <source>
        <strain evidence="2 3">DSM 45207</strain>
    </source>
</reference>
<dbReference type="EMBL" id="FZNW01000032">
    <property type="protein sequence ID" value="SNR91595.1"/>
    <property type="molecule type" value="Genomic_DNA"/>
</dbReference>
<gene>
    <name evidence="2" type="ORF">SAMN06265360_13217</name>
</gene>
<name>A0A239A7I0_9PSEU</name>
<organism evidence="2 3">
    <name type="scientific">Haloechinothrix alba</name>
    <dbReference type="NCBI Taxonomy" id="664784"/>
    <lineage>
        <taxon>Bacteria</taxon>
        <taxon>Bacillati</taxon>
        <taxon>Actinomycetota</taxon>
        <taxon>Actinomycetes</taxon>
        <taxon>Pseudonocardiales</taxon>
        <taxon>Pseudonocardiaceae</taxon>
        <taxon>Haloechinothrix</taxon>
    </lineage>
</organism>